<sequence length="226" mass="22570">MRLYVGVGAAAAVVAGVIAVVVATTTSGGSGTSVAQGTGTASATAASGGGVLGDGANGASPPPTASANTPSRSLGIPLAAGPLHLVADADTAERISDLKKNLAGNVAYPDPQVGFYRVGPTGSYSVWLLAQNMSGNADFQKALGYSGVTGVMKQIIAGASMTDVTTEDPGPLGGALDCGKLSVGGTRIRSCTWVDRSSFGWVYFLSSVKDSKILSYTLDLRSAAEH</sequence>
<evidence type="ECO:0000313" key="2">
    <source>
        <dbReference type="EMBL" id="MBS2962802.1"/>
    </source>
</evidence>
<name>A0A8J7WMD0_9ACTN</name>
<comment type="caution">
    <text evidence="2">The sequence shown here is derived from an EMBL/GenBank/DDBJ whole genome shotgun (WGS) entry which is preliminary data.</text>
</comment>
<gene>
    <name evidence="2" type="ORF">KGA66_07100</name>
</gene>
<proteinExistence type="predicted"/>
<feature type="region of interest" description="Disordered" evidence="1">
    <location>
        <begin position="52"/>
        <end position="73"/>
    </location>
</feature>
<dbReference type="Proteomes" id="UP000677913">
    <property type="component" value="Unassembled WGS sequence"/>
</dbReference>
<accession>A0A8J7WMD0</accession>
<dbReference type="EMBL" id="JAGSXH010000016">
    <property type="protein sequence ID" value="MBS2962802.1"/>
    <property type="molecule type" value="Genomic_DNA"/>
</dbReference>
<evidence type="ECO:0000256" key="1">
    <source>
        <dbReference type="SAM" id="MobiDB-lite"/>
    </source>
</evidence>
<dbReference type="AlphaFoldDB" id="A0A8J7WMD0"/>
<organism evidence="2 3">
    <name type="scientific">Actinocrinis puniceicyclus</name>
    <dbReference type="NCBI Taxonomy" id="977794"/>
    <lineage>
        <taxon>Bacteria</taxon>
        <taxon>Bacillati</taxon>
        <taxon>Actinomycetota</taxon>
        <taxon>Actinomycetes</taxon>
        <taxon>Catenulisporales</taxon>
        <taxon>Actinospicaceae</taxon>
        <taxon>Actinocrinis</taxon>
    </lineage>
</organism>
<protein>
    <submittedName>
        <fullName evidence="2">Uncharacterized protein</fullName>
    </submittedName>
</protein>
<reference evidence="2" key="1">
    <citation type="submission" date="2021-04" db="EMBL/GenBank/DDBJ databases">
        <title>Genome based classification of Actinospica acidithermotolerans sp. nov., an actinobacterium isolated from an Indonesian hot spring.</title>
        <authorList>
            <person name="Kusuma A.B."/>
            <person name="Putra K.E."/>
            <person name="Nafisah S."/>
            <person name="Loh J."/>
            <person name="Nouioui I."/>
            <person name="Goodfellow M."/>
        </authorList>
    </citation>
    <scope>NUCLEOTIDE SEQUENCE</scope>
    <source>
        <strain evidence="2">DSM 45618</strain>
    </source>
</reference>
<evidence type="ECO:0000313" key="3">
    <source>
        <dbReference type="Proteomes" id="UP000677913"/>
    </source>
</evidence>
<keyword evidence="3" id="KW-1185">Reference proteome</keyword>